<name>G7JY29_MEDTR</name>
<dbReference type="GO" id="GO:0008270">
    <property type="term" value="F:zinc ion binding"/>
    <property type="evidence" value="ECO:0007669"/>
    <property type="project" value="UniProtKB-KW"/>
</dbReference>
<dbReference type="EMBL" id="CM001221">
    <property type="protein sequence ID" value="AES97083.1"/>
    <property type="molecule type" value="Genomic_DNA"/>
</dbReference>
<keyword evidence="4 7" id="KW-0863">Zinc-finger</keyword>
<keyword evidence="5" id="KW-0862">Zinc</keyword>
<dbReference type="eggNOG" id="KOG2817">
    <property type="taxonomic scope" value="Eukaryota"/>
</dbReference>
<gene>
    <name evidence="7" type="ordered locus">MTR_5g045140</name>
</gene>
<dbReference type="InterPro" id="IPR027370">
    <property type="entry name" value="Znf-RING_euk"/>
</dbReference>
<evidence type="ECO:0000256" key="1">
    <source>
        <dbReference type="ARBA" id="ARBA00004496"/>
    </source>
</evidence>
<evidence type="ECO:0000313" key="8">
    <source>
        <dbReference type="EnsemblPlants" id="AES97083"/>
    </source>
</evidence>
<proteinExistence type="predicted"/>
<evidence type="ECO:0000256" key="4">
    <source>
        <dbReference type="ARBA" id="ARBA00022771"/>
    </source>
</evidence>
<dbReference type="EnsemblPlants" id="AES97083">
    <property type="protein sequence ID" value="AES97083"/>
    <property type="gene ID" value="MTR_5g045140"/>
</dbReference>
<accession>G7JY29</accession>
<dbReference type="Pfam" id="PF13445">
    <property type="entry name" value="zf-RING_UBOX"/>
    <property type="match status" value="1"/>
</dbReference>
<dbReference type="PANTHER" id="PTHR12170">
    <property type="entry name" value="MACROPHAGE ERYTHROBLAST ATTACHER-RELATED"/>
    <property type="match status" value="1"/>
</dbReference>
<evidence type="ECO:0000313" key="7">
    <source>
        <dbReference type="EMBL" id="AES97083.1"/>
    </source>
</evidence>
<protein>
    <submittedName>
        <fullName evidence="7">RING-type zinc-finger, LisH dimerization motif protein</fullName>
    </submittedName>
</protein>
<dbReference type="HOGENOM" id="CLU_1549889_0_0_1"/>
<dbReference type="GO" id="GO:0004842">
    <property type="term" value="F:ubiquitin-protein transferase activity"/>
    <property type="evidence" value="ECO:0007669"/>
    <property type="project" value="InterPro"/>
</dbReference>
<dbReference type="AlphaFoldDB" id="G7JY29"/>
<evidence type="ECO:0000256" key="2">
    <source>
        <dbReference type="ARBA" id="ARBA00022490"/>
    </source>
</evidence>
<dbReference type="GO" id="GO:0005737">
    <property type="term" value="C:cytoplasm"/>
    <property type="evidence" value="ECO:0007669"/>
    <property type="project" value="UniProtKB-SubCell"/>
</dbReference>
<keyword evidence="3" id="KW-0479">Metal-binding</keyword>
<evidence type="ECO:0000256" key="5">
    <source>
        <dbReference type="ARBA" id="ARBA00022833"/>
    </source>
</evidence>
<feature type="domain" description="Zinc finger RING-type eukaryotic" evidence="6">
    <location>
        <begin position="116"/>
        <end position="157"/>
    </location>
</feature>
<dbReference type="InterPro" id="IPR045098">
    <property type="entry name" value="Fyv10_fam"/>
</dbReference>
<reference evidence="7 9" key="1">
    <citation type="journal article" date="2011" name="Nature">
        <title>The Medicago genome provides insight into the evolution of rhizobial symbioses.</title>
        <authorList>
            <person name="Young N.D."/>
            <person name="Debelle F."/>
            <person name="Oldroyd G.E."/>
            <person name="Geurts R."/>
            <person name="Cannon S.B."/>
            <person name="Udvardi M.K."/>
            <person name="Benedito V.A."/>
            <person name="Mayer K.F."/>
            <person name="Gouzy J."/>
            <person name="Schoof H."/>
            <person name="Van de Peer Y."/>
            <person name="Proost S."/>
            <person name="Cook D.R."/>
            <person name="Meyers B.C."/>
            <person name="Spannagl M."/>
            <person name="Cheung F."/>
            <person name="De Mita S."/>
            <person name="Krishnakumar V."/>
            <person name="Gundlach H."/>
            <person name="Zhou S."/>
            <person name="Mudge J."/>
            <person name="Bharti A.K."/>
            <person name="Murray J.D."/>
            <person name="Naoumkina M.A."/>
            <person name="Rosen B."/>
            <person name="Silverstein K.A."/>
            <person name="Tang H."/>
            <person name="Rombauts S."/>
            <person name="Zhao P.X."/>
            <person name="Zhou P."/>
            <person name="Barbe V."/>
            <person name="Bardou P."/>
            <person name="Bechner M."/>
            <person name="Bellec A."/>
            <person name="Berger A."/>
            <person name="Berges H."/>
            <person name="Bidwell S."/>
            <person name="Bisseling T."/>
            <person name="Choisne N."/>
            <person name="Couloux A."/>
            <person name="Denny R."/>
            <person name="Deshpande S."/>
            <person name="Dai X."/>
            <person name="Doyle J.J."/>
            <person name="Dudez A.M."/>
            <person name="Farmer A.D."/>
            <person name="Fouteau S."/>
            <person name="Franken C."/>
            <person name="Gibelin C."/>
            <person name="Gish J."/>
            <person name="Goldstein S."/>
            <person name="Gonzalez A.J."/>
            <person name="Green P.J."/>
            <person name="Hallab A."/>
            <person name="Hartog M."/>
            <person name="Hua A."/>
            <person name="Humphray S.J."/>
            <person name="Jeong D.H."/>
            <person name="Jing Y."/>
            <person name="Jocker A."/>
            <person name="Kenton S.M."/>
            <person name="Kim D.J."/>
            <person name="Klee K."/>
            <person name="Lai H."/>
            <person name="Lang C."/>
            <person name="Lin S."/>
            <person name="Macmil S.L."/>
            <person name="Magdelenat G."/>
            <person name="Matthews L."/>
            <person name="McCorrison J."/>
            <person name="Monaghan E.L."/>
            <person name="Mun J.H."/>
            <person name="Najar F.Z."/>
            <person name="Nicholson C."/>
            <person name="Noirot C."/>
            <person name="O'Bleness M."/>
            <person name="Paule C.R."/>
            <person name="Poulain J."/>
            <person name="Prion F."/>
            <person name="Qin B."/>
            <person name="Qu C."/>
            <person name="Retzel E.F."/>
            <person name="Riddle C."/>
            <person name="Sallet E."/>
            <person name="Samain S."/>
            <person name="Samson N."/>
            <person name="Sanders I."/>
            <person name="Saurat O."/>
            <person name="Scarpelli C."/>
            <person name="Schiex T."/>
            <person name="Segurens B."/>
            <person name="Severin A.J."/>
            <person name="Sherrier D.J."/>
            <person name="Shi R."/>
            <person name="Sims S."/>
            <person name="Singer S.R."/>
            <person name="Sinharoy S."/>
            <person name="Sterck L."/>
            <person name="Viollet A."/>
            <person name="Wang B.B."/>
            <person name="Wang K."/>
            <person name="Wang M."/>
            <person name="Wang X."/>
            <person name="Warfsmann J."/>
            <person name="Weissenbach J."/>
            <person name="White D.D."/>
            <person name="White J.D."/>
            <person name="Wiley G.B."/>
            <person name="Wincker P."/>
            <person name="Xing Y."/>
            <person name="Yang L."/>
            <person name="Yao Z."/>
            <person name="Ying F."/>
            <person name="Zhai J."/>
            <person name="Zhou L."/>
            <person name="Zuber A."/>
            <person name="Denarie J."/>
            <person name="Dixon R.A."/>
            <person name="May G.D."/>
            <person name="Schwartz D.C."/>
            <person name="Rogers J."/>
            <person name="Quetier F."/>
            <person name="Town C.D."/>
            <person name="Roe B.A."/>
        </authorList>
    </citation>
    <scope>NUCLEOTIDE SEQUENCE [LARGE SCALE GENOMIC DNA]</scope>
    <source>
        <strain evidence="7">A17</strain>
        <strain evidence="8 9">cv. Jemalong A17</strain>
    </source>
</reference>
<evidence type="ECO:0000256" key="3">
    <source>
        <dbReference type="ARBA" id="ARBA00022723"/>
    </source>
</evidence>
<reference evidence="8" key="3">
    <citation type="submission" date="2015-04" db="UniProtKB">
        <authorList>
            <consortium name="EnsemblPlants"/>
        </authorList>
    </citation>
    <scope>IDENTIFICATION</scope>
    <source>
        <strain evidence="8">cv. Jemalong A17</strain>
    </source>
</reference>
<keyword evidence="2" id="KW-0963">Cytoplasm</keyword>
<sequence length="173" mass="19505">MKYPFIEILSNGIRTWRTQPSIRLPLILTLAQSGSEAYDLSSAAWKVWQVISQSIESDRLDEELKRQFCDLLGQSYNSPLSLTVAAGVLFLPALLKFMNIMSGKLTKNSSYIIFFCLVSKEQATEDNHPMLLSCGHVLCDQSILKMSMNSTEAFKFPYCPFDIDAAQCMQLCL</sequence>
<keyword evidence="9" id="KW-1185">Reference proteome</keyword>
<reference evidence="7 9" key="2">
    <citation type="journal article" date="2014" name="BMC Genomics">
        <title>An improved genome release (version Mt4.0) for the model legume Medicago truncatula.</title>
        <authorList>
            <person name="Tang H."/>
            <person name="Krishnakumar V."/>
            <person name="Bidwell S."/>
            <person name="Rosen B."/>
            <person name="Chan A."/>
            <person name="Zhou S."/>
            <person name="Gentzbittel L."/>
            <person name="Childs K.L."/>
            <person name="Yandell M."/>
            <person name="Gundlach H."/>
            <person name="Mayer K.F."/>
            <person name="Schwartz D.C."/>
            <person name="Town C.D."/>
        </authorList>
    </citation>
    <scope>GENOME REANNOTATION</scope>
    <source>
        <strain evidence="8 9">cv. Jemalong A17</strain>
    </source>
</reference>
<dbReference type="GO" id="GO:0043161">
    <property type="term" value="P:proteasome-mediated ubiquitin-dependent protein catabolic process"/>
    <property type="evidence" value="ECO:0007669"/>
    <property type="project" value="InterPro"/>
</dbReference>
<comment type="subcellular location">
    <subcellularLocation>
        <location evidence="1">Cytoplasm</location>
    </subcellularLocation>
</comment>
<evidence type="ECO:0000313" key="9">
    <source>
        <dbReference type="Proteomes" id="UP000002051"/>
    </source>
</evidence>
<dbReference type="PANTHER" id="PTHR12170:SF11">
    <property type="entry name" value="PROTEIN RMD5 HOMOLOG"/>
    <property type="match status" value="1"/>
</dbReference>
<dbReference type="SUPFAM" id="SSF57850">
    <property type="entry name" value="RING/U-box"/>
    <property type="match status" value="1"/>
</dbReference>
<dbReference type="FunFam" id="3.30.40.10:FF:000143">
    <property type="entry name" value="Regulator of gluconeogenesis Rmd5"/>
    <property type="match status" value="1"/>
</dbReference>
<dbReference type="PaxDb" id="3880-AES97083"/>
<organism evidence="7 9">
    <name type="scientific">Medicago truncatula</name>
    <name type="common">Barrel medic</name>
    <name type="synonym">Medicago tribuloides</name>
    <dbReference type="NCBI Taxonomy" id="3880"/>
    <lineage>
        <taxon>Eukaryota</taxon>
        <taxon>Viridiplantae</taxon>
        <taxon>Streptophyta</taxon>
        <taxon>Embryophyta</taxon>
        <taxon>Tracheophyta</taxon>
        <taxon>Spermatophyta</taxon>
        <taxon>Magnoliopsida</taxon>
        <taxon>eudicotyledons</taxon>
        <taxon>Gunneridae</taxon>
        <taxon>Pentapetalae</taxon>
        <taxon>rosids</taxon>
        <taxon>fabids</taxon>
        <taxon>Fabales</taxon>
        <taxon>Fabaceae</taxon>
        <taxon>Papilionoideae</taxon>
        <taxon>50 kb inversion clade</taxon>
        <taxon>NPAAA clade</taxon>
        <taxon>Hologalegina</taxon>
        <taxon>IRL clade</taxon>
        <taxon>Trifolieae</taxon>
        <taxon>Medicago</taxon>
    </lineage>
</organism>
<dbReference type="Proteomes" id="UP000002051">
    <property type="component" value="Chromosome 5"/>
</dbReference>
<dbReference type="STRING" id="3880.G7JY29"/>
<evidence type="ECO:0000259" key="6">
    <source>
        <dbReference type="Pfam" id="PF13445"/>
    </source>
</evidence>